<protein>
    <submittedName>
        <fullName evidence="1">Uncharacterized protein</fullName>
    </submittedName>
</protein>
<accession>A0ACC0FEQ4</accession>
<dbReference type="Proteomes" id="UP001060215">
    <property type="component" value="Chromosome 15"/>
</dbReference>
<name>A0ACC0FEQ4_9ERIC</name>
<keyword evidence="2" id="KW-1185">Reference proteome</keyword>
<sequence length="119" mass="12840">MLSGIGFVWPVLMIVSSAFQAGASILKVIHCMESVFIDAANRLKLLDIFVVNSFGSGWISGNFHMACQDIFLKGMPFSLLPTYIKSGAGCFFNIGAHTLVLSLSSTGEPVLPMYFLAKS</sequence>
<comment type="caution">
    <text evidence="1">The sequence shown here is derived from an EMBL/GenBank/DDBJ whole genome shotgun (WGS) entry which is preliminary data.</text>
</comment>
<reference evidence="1 2" key="1">
    <citation type="journal article" date="2022" name="Plant J.">
        <title>Chromosome-level genome of Camellia lanceoleosa provides a valuable resource for understanding genome evolution and self-incompatibility.</title>
        <authorList>
            <person name="Gong W."/>
            <person name="Xiao S."/>
            <person name="Wang L."/>
            <person name="Liao Z."/>
            <person name="Chang Y."/>
            <person name="Mo W."/>
            <person name="Hu G."/>
            <person name="Li W."/>
            <person name="Zhao G."/>
            <person name="Zhu H."/>
            <person name="Hu X."/>
            <person name="Ji K."/>
            <person name="Xiang X."/>
            <person name="Song Q."/>
            <person name="Yuan D."/>
            <person name="Jin S."/>
            <person name="Zhang L."/>
        </authorList>
    </citation>
    <scope>NUCLEOTIDE SEQUENCE [LARGE SCALE GENOMIC DNA]</scope>
    <source>
        <strain evidence="1">SQ_2022a</strain>
    </source>
</reference>
<evidence type="ECO:0000313" key="1">
    <source>
        <dbReference type="EMBL" id="KAI7986506.1"/>
    </source>
</evidence>
<gene>
    <name evidence="1" type="ORF">LOK49_LG14G00833</name>
</gene>
<organism evidence="1 2">
    <name type="scientific">Camellia lanceoleosa</name>
    <dbReference type="NCBI Taxonomy" id="1840588"/>
    <lineage>
        <taxon>Eukaryota</taxon>
        <taxon>Viridiplantae</taxon>
        <taxon>Streptophyta</taxon>
        <taxon>Embryophyta</taxon>
        <taxon>Tracheophyta</taxon>
        <taxon>Spermatophyta</taxon>
        <taxon>Magnoliopsida</taxon>
        <taxon>eudicotyledons</taxon>
        <taxon>Gunneridae</taxon>
        <taxon>Pentapetalae</taxon>
        <taxon>asterids</taxon>
        <taxon>Ericales</taxon>
        <taxon>Theaceae</taxon>
        <taxon>Camellia</taxon>
    </lineage>
</organism>
<proteinExistence type="predicted"/>
<evidence type="ECO:0000313" key="2">
    <source>
        <dbReference type="Proteomes" id="UP001060215"/>
    </source>
</evidence>
<dbReference type="EMBL" id="CM045772">
    <property type="protein sequence ID" value="KAI7986506.1"/>
    <property type="molecule type" value="Genomic_DNA"/>
</dbReference>
<feature type="non-terminal residue" evidence="1">
    <location>
        <position position="119"/>
    </location>
</feature>